<proteinExistence type="predicted"/>
<dbReference type="RefSeq" id="WP_083086637.1">
    <property type="nucleotide sequence ID" value="NZ_AP022583.1"/>
</dbReference>
<keyword evidence="2" id="KW-1185">Reference proteome</keyword>
<dbReference type="Proteomes" id="UP000192374">
    <property type="component" value="Unassembled WGS sequence"/>
</dbReference>
<sequence>MRPLTWDRVQSCTGPWPFDDRGLPLPDDPEVKVKPELVFMESDEEGIDVPETPSSTIKVKVNAPYRVVHDGKPHTGGDVLDVPDSEETKLLIRSGCVTPVPAKKEK</sequence>
<name>A0ABX3T8H8_9MYCO</name>
<comment type="caution">
    <text evidence="1">The sequence shown here is derived from an EMBL/GenBank/DDBJ whole genome shotgun (WGS) entry which is preliminary data.</text>
</comment>
<evidence type="ECO:0000313" key="2">
    <source>
        <dbReference type="Proteomes" id="UP000192374"/>
    </source>
</evidence>
<protein>
    <submittedName>
        <fullName evidence="1">Uncharacterized protein</fullName>
    </submittedName>
</protein>
<accession>A0ABX3T8H8</accession>
<evidence type="ECO:0000313" key="1">
    <source>
        <dbReference type="EMBL" id="ORB16822.1"/>
    </source>
</evidence>
<dbReference type="EMBL" id="MVIC01000006">
    <property type="protein sequence ID" value="ORB16822.1"/>
    <property type="molecule type" value="Genomic_DNA"/>
</dbReference>
<organism evidence="1 2">
    <name type="scientific">Mycobacterium noviomagense</name>
    <dbReference type="NCBI Taxonomy" id="459858"/>
    <lineage>
        <taxon>Bacteria</taxon>
        <taxon>Bacillati</taxon>
        <taxon>Actinomycetota</taxon>
        <taxon>Actinomycetes</taxon>
        <taxon>Mycobacteriales</taxon>
        <taxon>Mycobacteriaceae</taxon>
        <taxon>Mycobacterium</taxon>
    </lineage>
</organism>
<gene>
    <name evidence="1" type="ORF">BST37_05905</name>
</gene>
<reference evidence="1 2" key="1">
    <citation type="submission" date="2017-02" db="EMBL/GenBank/DDBJ databases">
        <title>The new phylogeny of genus Mycobacterium.</title>
        <authorList>
            <person name="Tortoli E."/>
            <person name="Trovato A."/>
            <person name="Cirillo D.M."/>
        </authorList>
    </citation>
    <scope>NUCLEOTIDE SEQUENCE [LARGE SCALE GENOMIC DNA]</scope>
    <source>
        <strain evidence="1 2">DSM 45145</strain>
    </source>
</reference>